<dbReference type="STRING" id="1834516.BL253_19410"/>
<dbReference type="Gene3D" id="3.40.50.300">
    <property type="entry name" value="P-loop containing nucleotide triphosphate hydrolases"/>
    <property type="match status" value="1"/>
</dbReference>
<dbReference type="PANTHER" id="PTHR43820">
    <property type="entry name" value="HIGH-AFFINITY BRANCHED-CHAIN AMINO ACID TRANSPORT ATP-BINDING PROTEIN LIVF"/>
    <property type="match status" value="1"/>
</dbReference>
<evidence type="ECO:0000256" key="1">
    <source>
        <dbReference type="ARBA" id="ARBA00005417"/>
    </source>
</evidence>
<keyword evidence="4 7" id="KW-0067">ATP-binding</keyword>
<keyword evidence="8" id="KW-1185">Reference proteome</keyword>
<reference evidence="8" key="1">
    <citation type="submission" date="2016-10" db="EMBL/GenBank/DDBJ databases">
        <title>Frankia sp. NRRL B-16386 Genome sequencing.</title>
        <authorList>
            <person name="Ghodhbane-Gtari F."/>
            <person name="Swanson E."/>
            <person name="Gueddou A."/>
            <person name="Hezbri K."/>
            <person name="Ktari K."/>
            <person name="Nouioui I."/>
            <person name="Morris K."/>
            <person name="Simpson S."/>
            <person name="Abebe-Akele F."/>
            <person name="Thomas K."/>
            <person name="Gtari M."/>
            <person name="Tisa L.S."/>
        </authorList>
    </citation>
    <scope>NUCLEOTIDE SEQUENCE [LARGE SCALE GENOMIC DNA]</scope>
    <source>
        <strain evidence="8">NRRL B-16386</strain>
    </source>
</reference>
<dbReference type="OrthoDB" id="5179231at2"/>
<dbReference type="GO" id="GO:0015658">
    <property type="term" value="F:branched-chain amino acid transmembrane transporter activity"/>
    <property type="evidence" value="ECO:0007669"/>
    <property type="project" value="TreeGrafter"/>
</dbReference>
<gene>
    <name evidence="7" type="ORF">BL253_19410</name>
</gene>
<evidence type="ECO:0000313" key="8">
    <source>
        <dbReference type="Proteomes" id="UP000188929"/>
    </source>
</evidence>
<dbReference type="PANTHER" id="PTHR43820:SF4">
    <property type="entry name" value="HIGH-AFFINITY BRANCHED-CHAIN AMINO ACID TRANSPORT ATP-BINDING PROTEIN LIVF"/>
    <property type="match status" value="1"/>
</dbReference>
<dbReference type="EMBL" id="MOMC01000040">
    <property type="protein sequence ID" value="ONH28446.1"/>
    <property type="molecule type" value="Genomic_DNA"/>
</dbReference>
<dbReference type="Pfam" id="PF00005">
    <property type="entry name" value="ABC_tran"/>
    <property type="match status" value="1"/>
</dbReference>
<dbReference type="PROSITE" id="PS50893">
    <property type="entry name" value="ABC_TRANSPORTER_2"/>
    <property type="match status" value="1"/>
</dbReference>
<evidence type="ECO:0000256" key="4">
    <source>
        <dbReference type="ARBA" id="ARBA00022840"/>
    </source>
</evidence>
<evidence type="ECO:0000313" key="7">
    <source>
        <dbReference type="EMBL" id="ONH28446.1"/>
    </source>
</evidence>
<organism evidence="7 8">
    <name type="scientific">Pseudofrankia asymbiotica</name>
    <dbReference type="NCBI Taxonomy" id="1834516"/>
    <lineage>
        <taxon>Bacteria</taxon>
        <taxon>Bacillati</taxon>
        <taxon>Actinomycetota</taxon>
        <taxon>Actinomycetes</taxon>
        <taxon>Frankiales</taxon>
        <taxon>Frankiaceae</taxon>
        <taxon>Pseudofrankia</taxon>
    </lineage>
</organism>
<evidence type="ECO:0000259" key="6">
    <source>
        <dbReference type="PROSITE" id="PS50893"/>
    </source>
</evidence>
<sequence>MPAAGASASSASEPPLLELTGVRAGYGPIEVLHGVDLAVPAGSVVALLGPNGAGKTTTLNICCGLHQPAGGQLRLAGRDVTGASAEALARLGMCTIPERRGIFPNLTVRENLWMMSQAGTSLADLEEAAYARFPALGERRGQLAGTLSGGQQQMLALTRALGTTPAVLLLDELSMGLAPRVVRELYEIVGRLAAEGMSILIVEQFARTVLPIADQVALMLHGRIVDVGAPSEVEEILSASYLGA</sequence>
<dbReference type="CDD" id="cd03224">
    <property type="entry name" value="ABC_TM1139_LivF_branched"/>
    <property type="match status" value="1"/>
</dbReference>
<comment type="caution">
    <text evidence="7">The sequence shown here is derived from an EMBL/GenBank/DDBJ whole genome shotgun (WGS) entry which is preliminary data.</text>
</comment>
<dbReference type="GO" id="GO:0016887">
    <property type="term" value="F:ATP hydrolysis activity"/>
    <property type="evidence" value="ECO:0007669"/>
    <property type="project" value="InterPro"/>
</dbReference>
<evidence type="ECO:0000256" key="2">
    <source>
        <dbReference type="ARBA" id="ARBA00022448"/>
    </source>
</evidence>
<evidence type="ECO:0000256" key="3">
    <source>
        <dbReference type="ARBA" id="ARBA00022741"/>
    </source>
</evidence>
<keyword evidence="3" id="KW-0547">Nucleotide-binding</keyword>
<dbReference type="RefSeq" id="WP_076818687.1">
    <property type="nucleotide sequence ID" value="NZ_MOMC01000040.1"/>
</dbReference>
<dbReference type="SUPFAM" id="SSF52540">
    <property type="entry name" value="P-loop containing nucleoside triphosphate hydrolases"/>
    <property type="match status" value="1"/>
</dbReference>
<keyword evidence="2" id="KW-0813">Transport</keyword>
<protein>
    <submittedName>
        <fullName evidence="7">ABC transporter ATP-binding protein</fullName>
    </submittedName>
</protein>
<dbReference type="InterPro" id="IPR027417">
    <property type="entry name" value="P-loop_NTPase"/>
</dbReference>
<dbReference type="SMART" id="SM00382">
    <property type="entry name" value="AAA"/>
    <property type="match status" value="1"/>
</dbReference>
<accession>A0A1V2I8J5</accession>
<dbReference type="InterPro" id="IPR003593">
    <property type="entry name" value="AAA+_ATPase"/>
</dbReference>
<feature type="domain" description="ABC transporter" evidence="6">
    <location>
        <begin position="17"/>
        <end position="244"/>
    </location>
</feature>
<comment type="similarity">
    <text evidence="1">Belongs to the ABC transporter superfamily.</text>
</comment>
<dbReference type="GO" id="GO:0005524">
    <property type="term" value="F:ATP binding"/>
    <property type="evidence" value="ECO:0007669"/>
    <property type="project" value="UniProtKB-KW"/>
</dbReference>
<proteinExistence type="inferred from homology"/>
<evidence type="ECO:0000256" key="5">
    <source>
        <dbReference type="ARBA" id="ARBA00022970"/>
    </source>
</evidence>
<keyword evidence="5" id="KW-0029">Amino-acid transport</keyword>
<dbReference type="GO" id="GO:0015807">
    <property type="term" value="P:L-amino acid transport"/>
    <property type="evidence" value="ECO:0007669"/>
    <property type="project" value="TreeGrafter"/>
</dbReference>
<dbReference type="InterPro" id="IPR052156">
    <property type="entry name" value="BCAA_Transport_ATP-bd_LivF"/>
</dbReference>
<name>A0A1V2I8J5_9ACTN</name>
<dbReference type="Proteomes" id="UP000188929">
    <property type="component" value="Unassembled WGS sequence"/>
</dbReference>
<dbReference type="AlphaFoldDB" id="A0A1V2I8J5"/>
<dbReference type="InterPro" id="IPR003439">
    <property type="entry name" value="ABC_transporter-like_ATP-bd"/>
</dbReference>